<dbReference type="Pfam" id="PF10544">
    <property type="entry name" value="T5orf172"/>
    <property type="match status" value="1"/>
</dbReference>
<dbReference type="RefSeq" id="XP_007747067.1">
    <property type="nucleotide sequence ID" value="XM_007748877.1"/>
</dbReference>
<dbReference type="InterPro" id="IPR018306">
    <property type="entry name" value="Phage_T5_Orf172_DNA-bd"/>
</dbReference>
<dbReference type="EMBL" id="AMGX01000013">
    <property type="protein sequence ID" value="EXJ68501.1"/>
    <property type="molecule type" value="Genomic_DNA"/>
</dbReference>
<reference evidence="3 4" key="1">
    <citation type="submission" date="2013-03" db="EMBL/GenBank/DDBJ databases">
        <title>The Genome Sequence of Cladophialophora psammophila CBS 110553.</title>
        <authorList>
            <consortium name="The Broad Institute Genomics Platform"/>
            <person name="Cuomo C."/>
            <person name="de Hoog S."/>
            <person name="Gorbushina A."/>
            <person name="Walker B."/>
            <person name="Young S.K."/>
            <person name="Zeng Q."/>
            <person name="Gargeya S."/>
            <person name="Fitzgerald M."/>
            <person name="Haas B."/>
            <person name="Abouelleil A."/>
            <person name="Allen A.W."/>
            <person name="Alvarado L."/>
            <person name="Arachchi H.M."/>
            <person name="Berlin A.M."/>
            <person name="Chapman S.B."/>
            <person name="Gainer-Dewar J."/>
            <person name="Goldberg J."/>
            <person name="Griggs A."/>
            <person name="Gujja S."/>
            <person name="Hansen M."/>
            <person name="Howarth C."/>
            <person name="Imamovic A."/>
            <person name="Ireland A."/>
            <person name="Larimer J."/>
            <person name="McCowan C."/>
            <person name="Murphy C."/>
            <person name="Pearson M."/>
            <person name="Poon T.W."/>
            <person name="Priest M."/>
            <person name="Roberts A."/>
            <person name="Saif S."/>
            <person name="Shea T."/>
            <person name="Sisk P."/>
            <person name="Sykes S."/>
            <person name="Wortman J."/>
            <person name="Nusbaum C."/>
            <person name="Birren B."/>
        </authorList>
    </citation>
    <scope>NUCLEOTIDE SEQUENCE [LARGE SCALE GENOMIC DNA]</scope>
    <source>
        <strain evidence="3 4">CBS 110553</strain>
    </source>
</reference>
<feature type="region of interest" description="Disordered" evidence="1">
    <location>
        <begin position="260"/>
        <end position="393"/>
    </location>
</feature>
<accession>W9WV33</accession>
<feature type="compositionally biased region" description="Basic residues" evidence="1">
    <location>
        <begin position="295"/>
        <end position="305"/>
    </location>
</feature>
<evidence type="ECO:0000313" key="3">
    <source>
        <dbReference type="EMBL" id="EXJ68501.1"/>
    </source>
</evidence>
<comment type="caution">
    <text evidence="3">The sequence shown here is derived from an EMBL/GenBank/DDBJ whole genome shotgun (WGS) entry which is preliminary data.</text>
</comment>
<dbReference type="Proteomes" id="UP000019471">
    <property type="component" value="Unassembled WGS sequence"/>
</dbReference>
<dbReference type="OrthoDB" id="4161070at2759"/>
<dbReference type="AlphaFoldDB" id="W9WV33"/>
<name>W9WV33_9EURO</name>
<organism evidence="3 4">
    <name type="scientific">Cladophialophora psammophila CBS 110553</name>
    <dbReference type="NCBI Taxonomy" id="1182543"/>
    <lineage>
        <taxon>Eukaryota</taxon>
        <taxon>Fungi</taxon>
        <taxon>Dikarya</taxon>
        <taxon>Ascomycota</taxon>
        <taxon>Pezizomycotina</taxon>
        <taxon>Eurotiomycetes</taxon>
        <taxon>Chaetothyriomycetidae</taxon>
        <taxon>Chaetothyriales</taxon>
        <taxon>Herpotrichiellaceae</taxon>
        <taxon>Cladophialophora</taxon>
    </lineage>
</organism>
<proteinExistence type="predicted"/>
<evidence type="ECO:0000313" key="4">
    <source>
        <dbReference type="Proteomes" id="UP000019471"/>
    </source>
</evidence>
<dbReference type="HOGENOM" id="CLU_702082_0_0_1"/>
<dbReference type="GeneID" id="19192994"/>
<evidence type="ECO:0000256" key="1">
    <source>
        <dbReference type="SAM" id="MobiDB-lite"/>
    </source>
</evidence>
<keyword evidence="4" id="KW-1185">Reference proteome</keyword>
<sequence>MTNTGLPQTPIAASRSQAAAGENPETTRMIHYIRSHANSTGVKVGFVYATQVHKNSPKSEGLVKVGCTESGKDGRATAMKSCGLTPGKIFETKGFQGAFQAEGLIHLMLSKWNCRVECENHPNKSLKPTGHREYFRCPLGFAISTIDIVTSWFLQEPYEIVGGMGRLKDDWRDALGVFEESQKSDHPMEWFEFFLIDVRSQLAWKSNPLPSHSPKYLPDAPVQILANGSLRFAVTGRKSRSAKSSPAVPQTASTTLKAYQTAPAGRPLSHSKSAPAKTSTRSDRSPSPGDTPSKPPKHARPRSRNPSKTDLSSEFESEERKERSSQEGGEEGEGEYNDNDNQDHTSDTGVDGAGLAAGITKLSISDAKSSKKPKNNASDARRGRGRAGRPKAN</sequence>
<feature type="compositionally biased region" description="Polar residues" evidence="1">
    <location>
        <begin position="270"/>
        <end position="279"/>
    </location>
</feature>
<gene>
    <name evidence="3" type="ORF">A1O5_08294</name>
</gene>
<feature type="region of interest" description="Disordered" evidence="1">
    <location>
        <begin position="1"/>
        <end position="23"/>
    </location>
</feature>
<evidence type="ECO:0000259" key="2">
    <source>
        <dbReference type="Pfam" id="PF10544"/>
    </source>
</evidence>
<feature type="compositionally biased region" description="Basic residues" evidence="1">
    <location>
        <begin position="383"/>
        <end position="393"/>
    </location>
</feature>
<protein>
    <recommendedName>
        <fullName evidence="2">Bacteriophage T5 Orf172 DNA-binding domain-containing protein</fullName>
    </recommendedName>
</protein>
<feature type="compositionally biased region" description="Acidic residues" evidence="1">
    <location>
        <begin position="328"/>
        <end position="340"/>
    </location>
</feature>
<feature type="domain" description="Bacteriophage T5 Orf172 DNA-binding" evidence="2">
    <location>
        <begin position="45"/>
        <end position="147"/>
    </location>
</feature>